<reference evidence="2 3" key="1">
    <citation type="submission" date="2015-03" db="EMBL/GenBank/DDBJ databases">
        <title>Genomics and transcriptomics of the oil-accumulating basidiomycete yeast T. oleaginosus allow insights into substrate utilization and the diverse evolutionary trajectories of mating systems in fungi.</title>
        <authorList>
            <consortium name="DOE Joint Genome Institute"/>
            <person name="Kourist R."/>
            <person name="Kracht O."/>
            <person name="Bracharz F."/>
            <person name="Lipzen A."/>
            <person name="Nolan M."/>
            <person name="Ohm R."/>
            <person name="Grigoriev I."/>
            <person name="Sun S."/>
            <person name="Heitman J."/>
            <person name="Bruck T."/>
            <person name="Nowrousian M."/>
        </authorList>
    </citation>
    <scope>NUCLEOTIDE SEQUENCE [LARGE SCALE GENOMIC DNA]</scope>
    <source>
        <strain evidence="2 3">IBC0246</strain>
    </source>
</reference>
<accession>A0A0J0XSV5</accession>
<keyword evidence="3" id="KW-1185">Reference proteome</keyword>
<name>A0A0J0XSV5_9TREE</name>
<dbReference type="AlphaFoldDB" id="A0A0J0XSV5"/>
<sequence>MGGEGKWVWELMLSGDRSLALKCVCVDAATLQKLPNGHGRGGWDGCGIRPVPASPTGERGLGDSAEAAAPQSHGPRPTRAGGPPSTQPAADVLLFIPHQPPPP</sequence>
<feature type="region of interest" description="Disordered" evidence="1">
    <location>
        <begin position="34"/>
        <end position="103"/>
    </location>
</feature>
<dbReference type="Proteomes" id="UP000053611">
    <property type="component" value="Unassembled WGS sequence"/>
</dbReference>
<evidence type="ECO:0000256" key="1">
    <source>
        <dbReference type="SAM" id="MobiDB-lite"/>
    </source>
</evidence>
<dbReference type="RefSeq" id="XP_018280631.1">
    <property type="nucleotide sequence ID" value="XM_018422551.1"/>
</dbReference>
<organism evidence="2 3">
    <name type="scientific">Cutaneotrichosporon oleaginosum</name>
    <dbReference type="NCBI Taxonomy" id="879819"/>
    <lineage>
        <taxon>Eukaryota</taxon>
        <taxon>Fungi</taxon>
        <taxon>Dikarya</taxon>
        <taxon>Basidiomycota</taxon>
        <taxon>Agaricomycotina</taxon>
        <taxon>Tremellomycetes</taxon>
        <taxon>Trichosporonales</taxon>
        <taxon>Trichosporonaceae</taxon>
        <taxon>Cutaneotrichosporon</taxon>
    </lineage>
</organism>
<protein>
    <submittedName>
        <fullName evidence="2">Uncharacterized protein</fullName>
    </submittedName>
</protein>
<evidence type="ECO:0000313" key="3">
    <source>
        <dbReference type="Proteomes" id="UP000053611"/>
    </source>
</evidence>
<dbReference type="EMBL" id="KQ087189">
    <property type="protein sequence ID" value="KLT44140.1"/>
    <property type="molecule type" value="Genomic_DNA"/>
</dbReference>
<gene>
    <name evidence="2" type="ORF">CC85DRAFT_283929</name>
</gene>
<proteinExistence type="predicted"/>
<dbReference type="GeneID" id="28983154"/>
<evidence type="ECO:0000313" key="2">
    <source>
        <dbReference type="EMBL" id="KLT44140.1"/>
    </source>
</evidence>